<evidence type="ECO:0000259" key="6">
    <source>
        <dbReference type="Pfam" id="PF03712"/>
    </source>
</evidence>
<dbReference type="InterPro" id="IPR024548">
    <property type="entry name" value="Cu2_monoox_C"/>
</dbReference>
<keyword evidence="1 5" id="KW-0812">Transmembrane</keyword>
<dbReference type="Gene3D" id="1.20.1250.20">
    <property type="entry name" value="MFS general substrate transporter like domains"/>
    <property type="match status" value="1"/>
</dbReference>
<evidence type="ECO:0000256" key="3">
    <source>
        <dbReference type="ARBA" id="ARBA00023136"/>
    </source>
</evidence>
<feature type="transmembrane region" description="Helical" evidence="5">
    <location>
        <begin position="174"/>
        <end position="198"/>
    </location>
</feature>
<organism evidence="7">
    <name type="scientific">Medioppia subpectinata</name>
    <dbReference type="NCBI Taxonomy" id="1979941"/>
    <lineage>
        <taxon>Eukaryota</taxon>
        <taxon>Metazoa</taxon>
        <taxon>Ecdysozoa</taxon>
        <taxon>Arthropoda</taxon>
        <taxon>Chelicerata</taxon>
        <taxon>Arachnida</taxon>
        <taxon>Acari</taxon>
        <taxon>Acariformes</taxon>
        <taxon>Sarcoptiformes</taxon>
        <taxon>Oribatida</taxon>
        <taxon>Brachypylina</taxon>
        <taxon>Oppioidea</taxon>
        <taxon>Oppiidae</taxon>
        <taxon>Medioppia</taxon>
    </lineage>
</organism>
<evidence type="ECO:0000256" key="4">
    <source>
        <dbReference type="ARBA" id="ARBA00023157"/>
    </source>
</evidence>
<dbReference type="OrthoDB" id="6365769at2759"/>
<dbReference type="PANTHER" id="PTHR23121:SF9">
    <property type="entry name" value="SODIUM-DEPENDENT GLUCOSE TRANSPORTER 1"/>
    <property type="match status" value="1"/>
</dbReference>
<dbReference type="SUPFAM" id="SSF103473">
    <property type="entry name" value="MFS general substrate transporter"/>
    <property type="match status" value="1"/>
</dbReference>
<protein>
    <recommendedName>
        <fullName evidence="6">Copper type II ascorbate-dependent monooxygenase C-terminal domain-containing protein</fullName>
    </recommendedName>
</protein>
<dbReference type="Pfam" id="PF03712">
    <property type="entry name" value="Cu2_monoox_C"/>
    <property type="match status" value="1"/>
</dbReference>
<dbReference type="InterPro" id="IPR014784">
    <property type="entry name" value="Cu2_ascorb_mOase-like_C"/>
</dbReference>
<evidence type="ECO:0000313" key="8">
    <source>
        <dbReference type="Proteomes" id="UP000759131"/>
    </source>
</evidence>
<dbReference type="Gene3D" id="2.60.120.230">
    <property type="match status" value="1"/>
</dbReference>
<reference evidence="7" key="1">
    <citation type="submission" date="2020-11" db="EMBL/GenBank/DDBJ databases">
        <authorList>
            <person name="Tran Van P."/>
        </authorList>
    </citation>
    <scope>NUCLEOTIDE SEQUENCE</scope>
</reference>
<proteinExistence type="predicted"/>
<keyword evidence="4" id="KW-1015">Disulfide bond</keyword>
<dbReference type="EMBL" id="CAJPIZ010010303">
    <property type="protein sequence ID" value="CAG2112438.1"/>
    <property type="molecule type" value="Genomic_DNA"/>
</dbReference>
<gene>
    <name evidence="7" type="ORF">OSB1V03_LOCUS12415</name>
</gene>
<feature type="transmembrane region" description="Helical" evidence="5">
    <location>
        <begin position="24"/>
        <end position="46"/>
    </location>
</feature>
<evidence type="ECO:0000256" key="1">
    <source>
        <dbReference type="ARBA" id="ARBA00022692"/>
    </source>
</evidence>
<evidence type="ECO:0000256" key="2">
    <source>
        <dbReference type="ARBA" id="ARBA00022989"/>
    </source>
</evidence>
<feature type="non-terminal residue" evidence="7">
    <location>
        <position position="1"/>
    </location>
</feature>
<dbReference type="GO" id="GO:0016715">
    <property type="term" value="F:oxidoreductase activity, acting on paired donors, with incorporation or reduction of molecular oxygen, reduced ascorbate as one donor, and incorporation of one atom of oxygen"/>
    <property type="evidence" value="ECO:0007669"/>
    <property type="project" value="InterPro"/>
</dbReference>
<keyword evidence="3 5" id="KW-0472">Membrane</keyword>
<evidence type="ECO:0000313" key="7">
    <source>
        <dbReference type="EMBL" id="CAD7632008.1"/>
    </source>
</evidence>
<feature type="transmembrane region" description="Helical" evidence="5">
    <location>
        <begin position="111"/>
        <end position="130"/>
    </location>
</feature>
<dbReference type="SUPFAM" id="SSF49742">
    <property type="entry name" value="PHM/PNGase F"/>
    <property type="match status" value="1"/>
</dbReference>
<keyword evidence="8" id="KW-1185">Reference proteome</keyword>
<dbReference type="EMBL" id="OC864878">
    <property type="protein sequence ID" value="CAD7632008.1"/>
    <property type="molecule type" value="Genomic_DNA"/>
</dbReference>
<dbReference type="AlphaFoldDB" id="A0A7R9Q4L7"/>
<dbReference type="InterPro" id="IPR036259">
    <property type="entry name" value="MFS_trans_sf"/>
</dbReference>
<feature type="transmembrane region" description="Helical" evidence="5">
    <location>
        <begin position="53"/>
        <end position="72"/>
    </location>
</feature>
<dbReference type="Proteomes" id="UP000759131">
    <property type="component" value="Unassembled WGS sequence"/>
</dbReference>
<feature type="transmembrane region" description="Helical" evidence="5">
    <location>
        <begin position="287"/>
        <end position="308"/>
    </location>
</feature>
<name>A0A7R9Q4L7_9ACAR</name>
<feature type="domain" description="Copper type II ascorbate-dependent monooxygenase C-terminal" evidence="6">
    <location>
        <begin position="565"/>
        <end position="633"/>
    </location>
</feature>
<evidence type="ECO:0000256" key="5">
    <source>
        <dbReference type="SAM" id="Phobius"/>
    </source>
</evidence>
<accession>A0A7R9Q4L7</accession>
<sequence>GMIFSIYAPIMVDMKYILNTSLDWVSLFTTFETAGFFLGTFVGLLYKYVNRQLTMALTFILMTVASAVIPLYPNLWVLYLGAFMIGIGSSCYVAASTVWIIELWRGRPIPILQIFEFWFGIGEILTTVALKPYVVGETTATINQTYAGHVEPKQTMLNSQYYSETVVVNRRARLMIPTLVIGASILAIPISLVVLYFVRPYKTPTNVIKGDESSVDNNNKHDNNNVSNESQHMVKLFDRKDTPRRLARLCFALWFSIHLSFEMVFLKFCVAYFQYSPLHVPVETGTQILSTGVTVYTVGLALNIFYVYKFNLNYVLALHYLCVIVGAILLVPAQHSLPCLWAASIMLLYGFSAMFAGIVTFTERYLNMTNQLSTLFMMIRSVLNLVTPIVLEAFGNFSVDTNVHEIALFMCEPSDADTNVGAVVDCRNPAKQPPGFQRCYKPYIFMKIMSAMGPVWQLPPDTALPLGTPETRVLHVLTIFHHTGPQLYDRPLEWTVRLWHSDPIRPKEMQLLPIGLNPSAGAVIPAGRKRFVNVGHCSNQCFKEEMSSIYEIHNVKDIHLLRPKVLAREVFIGPDDTLSVECTYDSTRDNRNYTILHMFRNDNDEMCNAFIYKYPPNNKINMCLSAFGQDFLSQVTGFDECSKLVLALVVKTGDTKEITSRFPCVSCSV</sequence>
<dbReference type="InterPro" id="IPR008977">
    <property type="entry name" value="PHM/PNGase_F_dom_sf"/>
</dbReference>
<dbReference type="PANTHER" id="PTHR23121">
    <property type="entry name" value="SODIUM-DEPENDENT GLUCOSE TRANSPORTER 1"/>
    <property type="match status" value="1"/>
</dbReference>
<feature type="transmembrane region" description="Helical" evidence="5">
    <location>
        <begin position="78"/>
        <end position="104"/>
    </location>
</feature>
<feature type="transmembrane region" description="Helical" evidence="5">
    <location>
        <begin position="249"/>
        <end position="275"/>
    </location>
</feature>
<feature type="transmembrane region" description="Helical" evidence="5">
    <location>
        <begin position="340"/>
        <end position="360"/>
    </location>
</feature>
<keyword evidence="2 5" id="KW-1133">Transmembrane helix</keyword>
<feature type="transmembrane region" description="Helical" evidence="5">
    <location>
        <begin position="315"/>
        <end position="334"/>
    </location>
</feature>